<dbReference type="InterPro" id="IPR023586">
    <property type="entry name" value="Ile-tRNA-ligase_type2"/>
</dbReference>
<dbReference type="InterPro" id="IPR009008">
    <property type="entry name" value="Val/Leu/Ile-tRNA-synth_edit"/>
</dbReference>
<evidence type="ECO:0000313" key="13">
    <source>
        <dbReference type="Proteomes" id="UP000177354"/>
    </source>
</evidence>
<dbReference type="EMBL" id="MFJF01000015">
    <property type="protein sequence ID" value="OGG06525.1"/>
    <property type="molecule type" value="Genomic_DNA"/>
</dbReference>
<dbReference type="Pfam" id="PF00133">
    <property type="entry name" value="tRNA-synt_1"/>
    <property type="match status" value="1"/>
</dbReference>
<dbReference type="InterPro" id="IPR002300">
    <property type="entry name" value="aa-tRNA-synth_Ia"/>
</dbReference>
<dbReference type="Gene3D" id="3.90.740.10">
    <property type="entry name" value="Valyl/Leucyl/Isoleucyl-tRNA synthetase, editing domain"/>
    <property type="match status" value="1"/>
</dbReference>
<evidence type="ECO:0000256" key="6">
    <source>
        <dbReference type="ARBA" id="ARBA00023146"/>
    </source>
</evidence>
<evidence type="ECO:0000313" key="12">
    <source>
        <dbReference type="EMBL" id="OGG06525.1"/>
    </source>
</evidence>
<dbReference type="InterPro" id="IPR033709">
    <property type="entry name" value="Anticodon_Ile_ABEc"/>
</dbReference>
<dbReference type="Gene3D" id="1.10.730.10">
    <property type="entry name" value="Isoleucyl-tRNA Synthetase, Domain 1"/>
    <property type="match status" value="1"/>
</dbReference>
<gene>
    <name evidence="12" type="ORF">A2777_06110</name>
</gene>
<feature type="domain" description="Methionyl/Valyl/Leucyl/Isoleucyl-tRNA synthetase anticodon-binding" evidence="11">
    <location>
        <begin position="745"/>
        <end position="890"/>
    </location>
</feature>
<dbReference type="GO" id="GO:0006428">
    <property type="term" value="P:isoleucyl-tRNA aminoacylation"/>
    <property type="evidence" value="ECO:0007669"/>
    <property type="project" value="UniProtKB-UniRule"/>
</dbReference>
<dbReference type="PRINTS" id="PR00984">
    <property type="entry name" value="TRNASYNTHILE"/>
</dbReference>
<dbReference type="GO" id="GO:0000049">
    <property type="term" value="F:tRNA binding"/>
    <property type="evidence" value="ECO:0007669"/>
    <property type="project" value="InterPro"/>
</dbReference>
<dbReference type="InterPro" id="IPR009080">
    <property type="entry name" value="tRNAsynth_Ia_anticodon-bd"/>
</dbReference>
<dbReference type="Proteomes" id="UP000177354">
    <property type="component" value="Unassembled WGS sequence"/>
</dbReference>
<dbReference type="SUPFAM" id="SSF52374">
    <property type="entry name" value="Nucleotidylyl transferase"/>
    <property type="match status" value="1"/>
</dbReference>
<evidence type="ECO:0000256" key="5">
    <source>
        <dbReference type="ARBA" id="ARBA00022917"/>
    </source>
</evidence>
<dbReference type="GO" id="GO:0002161">
    <property type="term" value="F:aminoacyl-tRNA deacylase activity"/>
    <property type="evidence" value="ECO:0007669"/>
    <property type="project" value="InterPro"/>
</dbReference>
<evidence type="ECO:0000256" key="1">
    <source>
        <dbReference type="ARBA" id="ARBA00013165"/>
    </source>
</evidence>
<organism evidence="12 13">
    <name type="scientific">Candidatus Gottesmanbacteria bacterium RIFCSPHIGHO2_01_FULL_40_15</name>
    <dbReference type="NCBI Taxonomy" id="1798376"/>
    <lineage>
        <taxon>Bacteria</taxon>
        <taxon>Candidatus Gottesmaniibacteriota</taxon>
    </lineage>
</organism>
<dbReference type="GO" id="GO:0004822">
    <property type="term" value="F:isoleucine-tRNA ligase activity"/>
    <property type="evidence" value="ECO:0007669"/>
    <property type="project" value="UniProtKB-UniRule"/>
</dbReference>
<dbReference type="InterPro" id="IPR013155">
    <property type="entry name" value="M/V/L/I-tRNA-synth_anticd-bd"/>
</dbReference>
<dbReference type="GO" id="GO:0005737">
    <property type="term" value="C:cytoplasm"/>
    <property type="evidence" value="ECO:0007669"/>
    <property type="project" value="UniProtKB-UniRule"/>
</dbReference>
<keyword evidence="5" id="KW-0648">Protein biosynthesis</keyword>
<protein>
    <recommendedName>
        <fullName evidence="1 9">Isoleucine--tRNA ligase</fullName>
        <ecNumber evidence="1 9">6.1.1.5</ecNumber>
    </recommendedName>
</protein>
<dbReference type="InterPro" id="IPR014729">
    <property type="entry name" value="Rossmann-like_a/b/a_fold"/>
</dbReference>
<dbReference type="NCBIfam" id="TIGR00392">
    <property type="entry name" value="ileS"/>
    <property type="match status" value="1"/>
</dbReference>
<name>A0A1F5Z2C6_9BACT</name>
<reference evidence="12 13" key="1">
    <citation type="journal article" date="2016" name="Nat. Commun.">
        <title>Thousands of microbial genomes shed light on interconnected biogeochemical processes in an aquifer system.</title>
        <authorList>
            <person name="Anantharaman K."/>
            <person name="Brown C.T."/>
            <person name="Hug L.A."/>
            <person name="Sharon I."/>
            <person name="Castelle C.J."/>
            <person name="Probst A.J."/>
            <person name="Thomas B.C."/>
            <person name="Singh A."/>
            <person name="Wilkins M.J."/>
            <person name="Karaoz U."/>
            <person name="Brodie E.L."/>
            <person name="Williams K.H."/>
            <person name="Hubbard S.S."/>
            <person name="Banfield J.F."/>
        </authorList>
    </citation>
    <scope>NUCLEOTIDE SEQUENCE [LARGE SCALE GENOMIC DNA]</scope>
</reference>
<dbReference type="GO" id="GO:0005524">
    <property type="term" value="F:ATP binding"/>
    <property type="evidence" value="ECO:0007669"/>
    <property type="project" value="UniProtKB-KW"/>
</dbReference>
<evidence type="ECO:0000256" key="3">
    <source>
        <dbReference type="ARBA" id="ARBA00022741"/>
    </source>
</evidence>
<feature type="domain" description="Aminoacyl-tRNA synthetase class Ia" evidence="10">
    <location>
        <begin position="18"/>
        <end position="692"/>
    </location>
</feature>
<proteinExistence type="predicted"/>
<dbReference type="SUPFAM" id="SSF47323">
    <property type="entry name" value="Anticodon-binding domain of a subclass of class I aminoacyl-tRNA synthetases"/>
    <property type="match status" value="1"/>
</dbReference>
<keyword evidence="2 12" id="KW-0436">Ligase</keyword>
<dbReference type="SUPFAM" id="SSF50677">
    <property type="entry name" value="ValRS/IleRS/LeuRS editing domain"/>
    <property type="match status" value="1"/>
</dbReference>
<evidence type="ECO:0000256" key="2">
    <source>
        <dbReference type="ARBA" id="ARBA00022598"/>
    </source>
</evidence>
<evidence type="ECO:0000256" key="8">
    <source>
        <dbReference type="ARBA" id="ARBA00048359"/>
    </source>
</evidence>
<dbReference type="InterPro" id="IPR002301">
    <property type="entry name" value="Ile-tRNA-ligase"/>
</dbReference>
<comment type="catalytic activity">
    <reaction evidence="8">
        <text>tRNA(Ile) + L-isoleucine + ATP = L-isoleucyl-tRNA(Ile) + AMP + diphosphate</text>
        <dbReference type="Rhea" id="RHEA:11060"/>
        <dbReference type="Rhea" id="RHEA-COMP:9666"/>
        <dbReference type="Rhea" id="RHEA-COMP:9695"/>
        <dbReference type="ChEBI" id="CHEBI:30616"/>
        <dbReference type="ChEBI" id="CHEBI:33019"/>
        <dbReference type="ChEBI" id="CHEBI:58045"/>
        <dbReference type="ChEBI" id="CHEBI:78442"/>
        <dbReference type="ChEBI" id="CHEBI:78528"/>
        <dbReference type="ChEBI" id="CHEBI:456215"/>
        <dbReference type="EC" id="6.1.1.5"/>
    </reaction>
</comment>
<evidence type="ECO:0000256" key="7">
    <source>
        <dbReference type="ARBA" id="ARBA00025217"/>
    </source>
</evidence>
<comment type="function">
    <text evidence="7">Catalyzes the attachment of isoleucine to tRNA(Ile). As IleRS can inadvertently accommodate and process structurally similar amino acids such as valine, to avoid such errors it has two additional distinct tRNA(Ile)-dependent editing activities. One activity is designated as 'pretransfer' editing and involves the hydrolysis of activated Val-AMP. The other activity is designated 'posttransfer' editing and involves deacylation of mischarged Val-tRNA(Ile).</text>
</comment>
<dbReference type="EC" id="6.1.1.5" evidence="1 9"/>
<dbReference type="Gene3D" id="3.40.50.620">
    <property type="entry name" value="HUPs"/>
    <property type="match status" value="2"/>
</dbReference>
<dbReference type="Pfam" id="PF19302">
    <property type="entry name" value="DUF5915"/>
    <property type="match status" value="1"/>
</dbReference>
<sequence>MFKPVDIKVDFAAKEREILSYWEKNKIVEKYLFRNKNSKKRFSFLDGPITANNPMGVHHAWGRTYKDLWQRYFNMKGFAQRFQNGFDCQGLWVEVEVEKDLNLTNKKEIENLVPGDKKKSIAKFVELCKKRVLKYSRIQTEQSKRLGYFMDWNNSYYTMSDENNYMIWHFLKTCHSNGWIYKGVDSVPWCPRCQTAISQHEMLTEDYKELSHETVFIKLPLADRKYPDTYLLIWTTTPWTVPANVAVGVNVKYEYDVWQKIGGTEKLIFIGEDDNGNIPLRSYKGKDITVSEYIFTTAGQKNYKKVSVIKGSDLVGLKYYAPYDDLPRVQQAQKENPVTFHTTVDGSEIVVAGEGTGLLHVAPGAGKEDFDLGKKEKLPVISVIGDDASYLDGMGGFSGKNAKKHPELIINDLKEKEGGRYLLGTFHFLHRYPACWRCKTELVWKVAEEWYIAMDKTPRSGSGKNNNTLREQMKKVAKTIDWHPEFGLERELDWLENLSDWLISKKNRYWGLALPVFECNSCGWFDVIGSYEELKKRAVSGWQEFEGKSPHKPYIDEVKIKCGQCSRSVIRVNDVGNVWLDAGIVPFSTYVDPQTKKLSYTTDKTYWQKWYPADFITESFPGQFKNWFYSMIVMSTVLEQKKPFTTVLGYASVLGEDGRPMHKSWGNAIEFNEGADKIGVDVMRWMFSSQNPEQNILFGYKKADETRRSFHLILWNVYNFFVTYSNIDNFEPPKTGAFSPQQPLDRWILSRLNSVIKEVDKNMLLYKADTASLTIEDFVTDLSQWYVRRSRDRIGPSAADAEDTGYCYRTLFTILLTLSGLIAPFAPFMAESIYRNLTGQISVHLSDWPEAYPTLIDKSLEENMAKVRKIVEKGHAKRKTLGIKVRKPLSELELQADGDFSKVPQSLWQIAADELNVKNLVINKNIRYPIKRVEVSRKQLQAEGQAREIIRKVQLMRKEEGLKLTDNIILNLTGWPEGFTEYIKKETLARKLVKGKKDELVKL</sequence>
<dbReference type="PANTHER" id="PTHR42780:SF1">
    <property type="entry name" value="ISOLEUCINE--TRNA LIGASE, CYTOPLASMIC"/>
    <property type="match status" value="1"/>
</dbReference>
<keyword evidence="4" id="KW-0067">ATP-binding</keyword>
<dbReference type="AlphaFoldDB" id="A0A1F5Z2C6"/>
<evidence type="ECO:0000259" key="11">
    <source>
        <dbReference type="Pfam" id="PF08264"/>
    </source>
</evidence>
<keyword evidence="6" id="KW-0030">Aminoacyl-tRNA synthetase</keyword>
<evidence type="ECO:0000256" key="4">
    <source>
        <dbReference type="ARBA" id="ARBA00022840"/>
    </source>
</evidence>
<accession>A0A1F5Z2C6</accession>
<dbReference type="PANTHER" id="PTHR42780">
    <property type="entry name" value="SOLEUCYL-TRNA SYNTHETASE"/>
    <property type="match status" value="1"/>
</dbReference>
<keyword evidence="3" id="KW-0547">Nucleotide-binding</keyword>
<dbReference type="CDD" id="cd07961">
    <property type="entry name" value="Anticodon_Ia_Ile_ABEc"/>
    <property type="match status" value="1"/>
</dbReference>
<dbReference type="Pfam" id="PF08264">
    <property type="entry name" value="Anticodon_1"/>
    <property type="match status" value="1"/>
</dbReference>
<comment type="caution">
    <text evidence="12">The sequence shown here is derived from an EMBL/GenBank/DDBJ whole genome shotgun (WGS) entry which is preliminary data.</text>
</comment>
<evidence type="ECO:0000259" key="10">
    <source>
        <dbReference type="Pfam" id="PF00133"/>
    </source>
</evidence>
<evidence type="ECO:0000256" key="9">
    <source>
        <dbReference type="NCBIfam" id="TIGR00392"/>
    </source>
</evidence>